<dbReference type="Proteomes" id="UP000294225">
    <property type="component" value="Unassembled WGS sequence"/>
</dbReference>
<dbReference type="Gene3D" id="3.40.190.10">
    <property type="entry name" value="Periplasmic binding protein-like II"/>
    <property type="match status" value="1"/>
</dbReference>
<reference evidence="3 4" key="1">
    <citation type="submission" date="2019-02" db="EMBL/GenBank/DDBJ databases">
        <title>Kribbella capetownensis sp. nov. and Kribbella speibonae sp. nov., isolated from soil.</title>
        <authorList>
            <person name="Curtis S.M."/>
            <person name="Norton I."/>
            <person name="Everest G.J."/>
            <person name="Meyers P.R."/>
        </authorList>
    </citation>
    <scope>NUCLEOTIDE SEQUENCE [LARGE SCALE GENOMIC DNA]</scope>
    <source>
        <strain evidence="1 3">SK5</strain>
        <strain evidence="2 4">YM55</strain>
    </source>
</reference>
<evidence type="ECO:0000313" key="4">
    <source>
        <dbReference type="Proteomes" id="UP000294225"/>
    </source>
</evidence>
<evidence type="ECO:0000313" key="3">
    <source>
        <dbReference type="Proteomes" id="UP000292385"/>
    </source>
</evidence>
<dbReference type="SUPFAM" id="SSF53850">
    <property type="entry name" value="Periplasmic binding protein-like II"/>
    <property type="match status" value="1"/>
</dbReference>
<dbReference type="PROSITE" id="PS51318">
    <property type="entry name" value="TAT"/>
    <property type="match status" value="1"/>
</dbReference>
<dbReference type="EMBL" id="SJKC01000002">
    <property type="protein sequence ID" value="TCC37659.1"/>
    <property type="molecule type" value="Genomic_DNA"/>
</dbReference>
<sequence>MPAHVPNAGLTRRDLLKRTGGLAALAAFTAACGGNTGRPSSGGGGGGGTKVNLSQWYHQYGETGTQQAALKYAKAYTDANVAVQWTPGDYAAKLSSGLLSSKGPDVFESQFNIGMVKSNQVVPLDDIMADVKDDFLPGDLATNTIDGKIYGVRMIIDPQVIYYRKSMLDKAGIKPPETVDDLIAASKELTTNKVKGMFVGNDGGNGMGGPALWSSGGSYLTEDNKPGFTGDRAAKAFGKLHELYASKSILLGAPTDWWDPTAINQGLVAMQWIGMWAVPGMQKVLGDDIGVIPFPKLDAEGKPAVYSGGWTQFVSAKSANVDAAKKFVKWLWIDQEEYQEDWSLSYGFHIPPRKSLAAKASKLQSGVAADTVKLNQDYGHTDNPAWTPKMGTAFTDLLTNCIKKGADPAAEIAKAEKTVNAELSRLFG</sequence>
<evidence type="ECO:0000313" key="1">
    <source>
        <dbReference type="EMBL" id="TCC25538.1"/>
    </source>
</evidence>
<name>A0A4R0IWB4_9ACTN</name>
<gene>
    <name evidence="1" type="ORF">E0H58_15565</name>
    <name evidence="2" type="ORF">E0H92_14235</name>
</gene>
<dbReference type="CDD" id="cd13585">
    <property type="entry name" value="PBP2_TMBP_like"/>
    <property type="match status" value="1"/>
</dbReference>
<dbReference type="Pfam" id="PF01547">
    <property type="entry name" value="SBP_bac_1"/>
    <property type="match status" value="1"/>
</dbReference>
<comment type="caution">
    <text evidence="2">The sequence shown here is derived from an EMBL/GenBank/DDBJ whole genome shotgun (WGS) entry which is preliminary data.</text>
</comment>
<proteinExistence type="predicted"/>
<dbReference type="InterPro" id="IPR050490">
    <property type="entry name" value="Bact_solute-bd_prot1"/>
</dbReference>
<dbReference type="AlphaFoldDB" id="A0A4R0IWB4"/>
<dbReference type="RefSeq" id="WP_131461993.1">
    <property type="nucleotide sequence ID" value="NZ_SJJY01000002.1"/>
</dbReference>
<protein>
    <submittedName>
        <fullName evidence="2">Sugar ABC transporter substrate-binding protein</fullName>
    </submittedName>
</protein>
<dbReference type="PANTHER" id="PTHR43649:SF12">
    <property type="entry name" value="DIACETYLCHITOBIOSE BINDING PROTEIN DASA"/>
    <property type="match status" value="1"/>
</dbReference>
<organism evidence="2 4">
    <name type="scientific">Kribbella speibonae</name>
    <dbReference type="NCBI Taxonomy" id="1572660"/>
    <lineage>
        <taxon>Bacteria</taxon>
        <taxon>Bacillati</taxon>
        <taxon>Actinomycetota</taxon>
        <taxon>Actinomycetes</taxon>
        <taxon>Propionibacteriales</taxon>
        <taxon>Kribbellaceae</taxon>
        <taxon>Kribbella</taxon>
    </lineage>
</organism>
<dbReference type="InterPro" id="IPR006311">
    <property type="entry name" value="TAT_signal"/>
</dbReference>
<evidence type="ECO:0000313" key="2">
    <source>
        <dbReference type="EMBL" id="TCC37659.1"/>
    </source>
</evidence>
<dbReference type="InterPro" id="IPR006059">
    <property type="entry name" value="SBP"/>
</dbReference>
<dbReference type="Proteomes" id="UP000292385">
    <property type="component" value="Unassembled WGS sequence"/>
</dbReference>
<accession>A0A4R0IWB4</accession>
<keyword evidence="3" id="KW-1185">Reference proteome</keyword>
<dbReference type="PANTHER" id="PTHR43649">
    <property type="entry name" value="ARABINOSE-BINDING PROTEIN-RELATED"/>
    <property type="match status" value="1"/>
</dbReference>
<dbReference type="EMBL" id="SJJY01000002">
    <property type="protein sequence ID" value="TCC25538.1"/>
    <property type="molecule type" value="Genomic_DNA"/>
</dbReference>